<feature type="compositionally biased region" description="Polar residues" evidence="2">
    <location>
        <begin position="720"/>
        <end position="734"/>
    </location>
</feature>
<organism evidence="3 4">
    <name type="scientific">Cryoendolithus antarcticus</name>
    <dbReference type="NCBI Taxonomy" id="1507870"/>
    <lineage>
        <taxon>Eukaryota</taxon>
        <taxon>Fungi</taxon>
        <taxon>Dikarya</taxon>
        <taxon>Ascomycota</taxon>
        <taxon>Pezizomycotina</taxon>
        <taxon>Dothideomycetes</taxon>
        <taxon>Dothideomycetidae</taxon>
        <taxon>Cladosporiales</taxon>
        <taxon>Cladosporiaceae</taxon>
        <taxon>Cryoendolithus</taxon>
    </lineage>
</organism>
<feature type="compositionally biased region" description="Basic and acidic residues" evidence="2">
    <location>
        <begin position="676"/>
        <end position="686"/>
    </location>
</feature>
<dbReference type="InterPro" id="IPR051726">
    <property type="entry name" value="Chitin_Synth_Reg"/>
</dbReference>
<dbReference type="SUPFAM" id="SSF81901">
    <property type="entry name" value="HCP-like"/>
    <property type="match status" value="2"/>
</dbReference>
<feature type="compositionally biased region" description="Low complexity" evidence="2">
    <location>
        <begin position="309"/>
        <end position="321"/>
    </location>
</feature>
<sequence length="1217" mass="134561">MAYDQGAAYEPPRRQYYAQQEQQQAPVRKQQHPQYQQQQQYNDYQGYGQDYNQAYGADQRYKQADHGGYSGNQGCEQQHRAYEQSGYGQQRSEQYSQQPVNGYEQSPANSRQRYDDQYGQQNQSTQERYYDPRYQQRQGWPGQASSNGQYQDPRVQPEAQQMQQPDAREAPRHDPRNGYAPQQQAQPVQAPRQRIDAPVHAVPEPRSQRSGNAQQSAYREPASRSHGQSNGQHLRPVQPSAPAKITKPDPKKMTMDEWKASERAKMHAAAAGPETLAQDTAFPTFPTKKKEARPGGSALSMRSGEEQPRPSTSSSRPPLSRDNSHQDVVPAQAEQSLQVHRPSLDRQPFSYEPSHEPTQPRNDVLHRPPEQYTRDAPARDARPGPSESRSHHGDAHHHPVAQYEQASRGQQGEGYALPPKARAPPMVVPIDTAHAQARRPAVMDHQPLSPAYVPPRPSTAQAARSPLARQPQEQLFSPTSQYSQFDSPLDQRAPQLPHHNGYAQQSQTSHHHPHDSSADDVYAGYYGGHAVEPVETASAPASRDQEIEQEMPDFDSAAPSQTSQLHKRLQTADRQPPGSAQLPAPPPMPAFARQQSGNSVQSLPVQGRPPYAQHEAAATSQPNLANMRGQPHAAPNGFVFGVPGEPQAPHRQYGADPRAKQQQQYSQPRPPYANDVQERRSMDDARGMPVRGGPPRPVQMQGVHPGGRGPAQRPDFDRLATSQTVMTDPGQQRMGSAPPTRQGPHTPPVTHGQMNGAPLTQQRSAPGPGQPQRQSNPDALPQHPTPVRPGLMQSSPPPANNRPLPVRTYDNQSIASTQSRKPSLDISDRPITQAELDRLRAAVEANPTSNKTALLYAKKLIEAADTLASDNGRLDAKTSQRNREKFILDAHKRIKKLVSAGYPEAQFYFADCYGQGLLGLQVDTKEAFNLYQAAAKAGHPAAAYRTAVCCEMGPEEGGGTRRDYPKAVQWYRRASALGDVPAMFKLGMILLKGLLGTPRNIGEAASWLKRAAERADKDNPHALHELGLLYESGNTNPELRNKLIADDAYALQLFRQAADLGYKHSQYRLGQAHEYGTLGLGIDNRASIGWYSKAAAQGEHHAELALSGWYLTGAEGILEHNDTEAYLWARKAAGSEPPLAKALFAMGYFSEQGIGCPRDIEEARRWYGRAASYKFPKALERLEELKKSGGKGQKVAPANGKLTRKDQKKDEENCAVM</sequence>
<dbReference type="SMART" id="SM00671">
    <property type="entry name" value="SEL1"/>
    <property type="match status" value="7"/>
</dbReference>
<evidence type="ECO:0008006" key="5">
    <source>
        <dbReference type="Google" id="ProtNLM"/>
    </source>
</evidence>
<proteinExistence type="predicted"/>
<evidence type="ECO:0000313" key="4">
    <source>
        <dbReference type="Proteomes" id="UP000192596"/>
    </source>
</evidence>
<dbReference type="Proteomes" id="UP000192596">
    <property type="component" value="Unassembled WGS sequence"/>
</dbReference>
<dbReference type="InterPro" id="IPR011990">
    <property type="entry name" value="TPR-like_helical_dom_sf"/>
</dbReference>
<feature type="compositionally biased region" description="Basic and acidic residues" evidence="2">
    <location>
        <begin position="166"/>
        <end position="176"/>
    </location>
</feature>
<protein>
    <recommendedName>
        <fullName evidence="5">HCP-like protein</fullName>
    </recommendedName>
</protein>
<feature type="region of interest" description="Disordered" evidence="2">
    <location>
        <begin position="1"/>
        <end position="807"/>
    </location>
</feature>
<feature type="compositionally biased region" description="Polar residues" evidence="2">
    <location>
        <begin position="208"/>
        <end position="217"/>
    </location>
</feature>
<feature type="compositionally biased region" description="Polar residues" evidence="2">
    <location>
        <begin position="471"/>
        <end position="486"/>
    </location>
</feature>
<feature type="compositionally biased region" description="Low complexity" evidence="2">
    <location>
        <begin position="14"/>
        <end position="57"/>
    </location>
</feature>
<dbReference type="InParanoid" id="A0A1V8T763"/>
<reference evidence="4" key="1">
    <citation type="submission" date="2017-03" db="EMBL/GenBank/DDBJ databases">
        <title>Genomes of endolithic fungi from Antarctica.</title>
        <authorList>
            <person name="Coleine C."/>
            <person name="Masonjones S."/>
            <person name="Stajich J.E."/>
        </authorList>
    </citation>
    <scope>NUCLEOTIDE SEQUENCE [LARGE SCALE GENOMIC DNA]</scope>
    <source>
        <strain evidence="4">CCFEE 5527</strain>
    </source>
</reference>
<accession>A0A1V8T763</accession>
<keyword evidence="1" id="KW-0677">Repeat</keyword>
<feature type="region of interest" description="Disordered" evidence="2">
    <location>
        <begin position="1186"/>
        <end position="1217"/>
    </location>
</feature>
<name>A0A1V8T763_9PEZI</name>
<feature type="compositionally biased region" description="Polar residues" evidence="2">
    <location>
        <begin position="86"/>
        <end position="111"/>
    </location>
</feature>
<dbReference type="Pfam" id="PF08238">
    <property type="entry name" value="Sel1"/>
    <property type="match status" value="7"/>
</dbReference>
<feature type="compositionally biased region" description="Polar residues" evidence="2">
    <location>
        <begin position="118"/>
        <end position="127"/>
    </location>
</feature>
<dbReference type="OrthoDB" id="272077at2759"/>
<dbReference type="EMBL" id="NAJO01000015">
    <property type="protein sequence ID" value="OQO07190.1"/>
    <property type="molecule type" value="Genomic_DNA"/>
</dbReference>
<comment type="caution">
    <text evidence="3">The sequence shown here is derived from an EMBL/GenBank/DDBJ whole genome shotgun (WGS) entry which is preliminary data.</text>
</comment>
<feature type="compositionally biased region" description="Basic and acidic residues" evidence="2">
    <location>
        <begin position="363"/>
        <end position="397"/>
    </location>
</feature>
<dbReference type="STRING" id="1507870.A0A1V8T763"/>
<feature type="compositionally biased region" description="Low complexity" evidence="2">
    <location>
        <begin position="180"/>
        <end position="192"/>
    </location>
</feature>
<feature type="compositionally biased region" description="Basic and acidic residues" evidence="2">
    <location>
        <begin position="1203"/>
        <end position="1217"/>
    </location>
</feature>
<feature type="compositionally biased region" description="Polar residues" evidence="2">
    <location>
        <begin position="135"/>
        <end position="150"/>
    </location>
</feature>
<gene>
    <name evidence="3" type="ORF">B0A48_07760</name>
</gene>
<dbReference type="PANTHER" id="PTHR46430:SF3">
    <property type="entry name" value="ACTIVATOR OF C KINASE PROTEIN 1"/>
    <property type="match status" value="1"/>
</dbReference>
<dbReference type="AlphaFoldDB" id="A0A1V8T763"/>
<evidence type="ECO:0000256" key="2">
    <source>
        <dbReference type="SAM" id="MobiDB-lite"/>
    </source>
</evidence>
<evidence type="ECO:0000313" key="3">
    <source>
        <dbReference type="EMBL" id="OQO07190.1"/>
    </source>
</evidence>
<dbReference type="PANTHER" id="PTHR46430">
    <property type="entry name" value="PROTEIN SKT5-RELATED"/>
    <property type="match status" value="1"/>
</dbReference>
<dbReference type="Gene3D" id="1.25.40.10">
    <property type="entry name" value="Tetratricopeptide repeat domain"/>
    <property type="match status" value="2"/>
</dbReference>
<feature type="compositionally biased region" description="Basic and acidic residues" evidence="2">
    <location>
        <begin position="246"/>
        <end position="265"/>
    </location>
</feature>
<keyword evidence="4" id="KW-1185">Reference proteome</keyword>
<evidence type="ECO:0000256" key="1">
    <source>
        <dbReference type="ARBA" id="ARBA00022737"/>
    </source>
</evidence>
<dbReference type="InterPro" id="IPR006597">
    <property type="entry name" value="Sel1-like"/>
</dbReference>